<evidence type="ECO:0008006" key="3">
    <source>
        <dbReference type="Google" id="ProtNLM"/>
    </source>
</evidence>
<protein>
    <recommendedName>
        <fullName evidence="3">Lipoprotein</fullName>
    </recommendedName>
</protein>
<evidence type="ECO:0000313" key="2">
    <source>
        <dbReference type="Proteomes" id="UP000199663"/>
    </source>
</evidence>
<keyword evidence="2" id="KW-1185">Reference proteome</keyword>
<comment type="caution">
    <text evidence="1">The sequence shown here is derived from an EMBL/GenBank/DDBJ whole genome shotgun (WGS) entry which is preliminary data.</text>
</comment>
<sequence length="164" mass="18729">MNNLNSAPKLTFCLFELGSYIPRKKDKQMKKLILSIITGIMFVGCNDSENPDPGELKFIVTVSPAPEDTKFMLGSEMYFVLNMSGSQTSFVSDPVLIDPRENYQYQIANLESTEECHQVTVEAFYRNKSFHKKNFEMYGIHNLYSSLEDQCGSATIKWTNKLAR</sequence>
<gene>
    <name evidence="1" type="ORF">SAMN05444412_12920</name>
</gene>
<organism evidence="1 2">
    <name type="scientific">Rhodonellum ikkaensis</name>
    <dbReference type="NCBI Taxonomy" id="336829"/>
    <lineage>
        <taxon>Bacteria</taxon>
        <taxon>Pseudomonadati</taxon>
        <taxon>Bacteroidota</taxon>
        <taxon>Cytophagia</taxon>
        <taxon>Cytophagales</taxon>
        <taxon>Cytophagaceae</taxon>
        <taxon>Rhodonellum</taxon>
    </lineage>
</organism>
<dbReference type="EMBL" id="FNQC01000029">
    <property type="protein sequence ID" value="SDZ57511.1"/>
    <property type="molecule type" value="Genomic_DNA"/>
</dbReference>
<dbReference type="Proteomes" id="UP000199663">
    <property type="component" value="Unassembled WGS sequence"/>
</dbReference>
<accession>A0A1H3U5Z5</accession>
<name>A0A1H3U5Z5_9BACT</name>
<proteinExistence type="predicted"/>
<evidence type="ECO:0000313" key="1">
    <source>
        <dbReference type="EMBL" id="SDZ57511.1"/>
    </source>
</evidence>
<reference evidence="1 2" key="1">
    <citation type="submission" date="2016-10" db="EMBL/GenBank/DDBJ databases">
        <authorList>
            <person name="Varghese N."/>
            <person name="Submissions S."/>
        </authorList>
    </citation>
    <scope>NUCLEOTIDE SEQUENCE [LARGE SCALE GENOMIC DNA]</scope>
    <source>
        <strain evidence="1 2">DSM 17997</strain>
    </source>
</reference>